<dbReference type="Gene3D" id="1.20.1250.20">
    <property type="entry name" value="MFS general substrate transporter like domains"/>
    <property type="match status" value="1"/>
</dbReference>
<dbReference type="SUPFAM" id="SSF103473">
    <property type="entry name" value="MFS general substrate transporter"/>
    <property type="match status" value="1"/>
</dbReference>
<keyword evidence="2" id="KW-0813">Transport</keyword>
<keyword evidence="4 7" id="KW-0812">Transmembrane</keyword>
<accession>A0A5J6Z7C1</accession>
<feature type="transmembrane region" description="Helical" evidence="7">
    <location>
        <begin position="481"/>
        <end position="499"/>
    </location>
</feature>
<keyword evidence="5 7" id="KW-1133">Transmembrane helix</keyword>
<dbReference type="OrthoDB" id="9781469at2"/>
<dbReference type="PANTHER" id="PTHR42718">
    <property type="entry name" value="MAJOR FACILITATOR SUPERFAMILY MULTIDRUG TRANSPORTER MFSC"/>
    <property type="match status" value="1"/>
</dbReference>
<feature type="transmembrane region" description="Helical" evidence="7">
    <location>
        <begin position="277"/>
        <end position="299"/>
    </location>
</feature>
<gene>
    <name evidence="9" type="primary">qacA</name>
    <name evidence="9" type="ORF">CUROG_00810</name>
</gene>
<protein>
    <submittedName>
        <fullName evidence="9">Antiseptic resistance protein</fullName>
    </submittedName>
</protein>
<feature type="transmembrane region" description="Helical" evidence="7">
    <location>
        <begin position="174"/>
        <end position="198"/>
    </location>
</feature>
<dbReference type="AlphaFoldDB" id="A0A5J6Z7C1"/>
<keyword evidence="6 7" id="KW-0472">Membrane</keyword>
<dbReference type="KEGG" id="cuo:CUROG_00810"/>
<feature type="transmembrane region" description="Helical" evidence="7">
    <location>
        <begin position="147"/>
        <end position="168"/>
    </location>
</feature>
<feature type="transmembrane region" description="Helical" evidence="7">
    <location>
        <begin position="210"/>
        <end position="233"/>
    </location>
</feature>
<dbReference type="Gene3D" id="1.20.1720.10">
    <property type="entry name" value="Multidrug resistance protein D"/>
    <property type="match status" value="1"/>
</dbReference>
<feature type="transmembrane region" description="Helical" evidence="7">
    <location>
        <begin position="239"/>
        <end position="257"/>
    </location>
</feature>
<dbReference type="EMBL" id="CP045032">
    <property type="protein sequence ID" value="QFQ01563.1"/>
    <property type="molecule type" value="Genomic_DNA"/>
</dbReference>
<evidence type="ECO:0000256" key="7">
    <source>
        <dbReference type="SAM" id="Phobius"/>
    </source>
</evidence>
<dbReference type="Pfam" id="PF07690">
    <property type="entry name" value="MFS_1"/>
    <property type="match status" value="1"/>
</dbReference>
<dbReference type="InterPro" id="IPR020846">
    <property type="entry name" value="MFS_dom"/>
</dbReference>
<feature type="transmembrane region" description="Helical" evidence="7">
    <location>
        <begin position="311"/>
        <end position="332"/>
    </location>
</feature>
<feature type="transmembrane region" description="Helical" evidence="7">
    <location>
        <begin position="367"/>
        <end position="394"/>
    </location>
</feature>
<feature type="transmembrane region" description="Helical" evidence="7">
    <location>
        <begin position="121"/>
        <end position="140"/>
    </location>
</feature>
<dbReference type="CDD" id="cd17321">
    <property type="entry name" value="MFS_MMR_MDR_like"/>
    <property type="match status" value="1"/>
</dbReference>
<dbReference type="RefSeq" id="WP_151902050.1">
    <property type="nucleotide sequence ID" value="NZ_CP045032.1"/>
</dbReference>
<organism evidence="9 10">
    <name type="scientific">Corynebacterium urogenitale</name>
    <dbReference type="NCBI Taxonomy" id="2487892"/>
    <lineage>
        <taxon>Bacteria</taxon>
        <taxon>Bacillati</taxon>
        <taxon>Actinomycetota</taxon>
        <taxon>Actinomycetes</taxon>
        <taxon>Mycobacteriales</taxon>
        <taxon>Corynebacteriaceae</taxon>
        <taxon>Corynebacterium</taxon>
    </lineage>
</organism>
<keyword evidence="10" id="KW-1185">Reference proteome</keyword>
<evidence type="ECO:0000259" key="8">
    <source>
        <dbReference type="PROSITE" id="PS50850"/>
    </source>
</evidence>
<evidence type="ECO:0000256" key="1">
    <source>
        <dbReference type="ARBA" id="ARBA00004651"/>
    </source>
</evidence>
<feature type="transmembrane region" description="Helical" evidence="7">
    <location>
        <begin position="93"/>
        <end position="115"/>
    </location>
</feature>
<dbReference type="GO" id="GO:0005886">
    <property type="term" value="C:plasma membrane"/>
    <property type="evidence" value="ECO:0007669"/>
    <property type="project" value="UniProtKB-SubCell"/>
</dbReference>
<evidence type="ECO:0000256" key="3">
    <source>
        <dbReference type="ARBA" id="ARBA00022475"/>
    </source>
</evidence>
<name>A0A5J6Z7C1_9CORY</name>
<sequence>MSHTSPQPQTPQPSAQHPLARWLLLATVGTGVFLITLDNTVLYTALPTLVESLDATSSEMLWIINAYPVVIAGLLLGTGTLGDKIGHRRMFTIGMSIFGVASVVAAFAPTVALLIAGRALLALGAACMMPSTLSLIRLTFTKSRELSFAIGVWAMLAVVAGGVGPLVGGLLLEWFWWGSVFLLNVPFAVLSLIAIPFVAPRSIRDPEKHWDWLSSLQAMLALVCTVVVIKELAHSPQNWGLIFVVLVLGAFGWVLFVRRQQRLSQPLLTLDIFRNPVFVAGTIGASFAMIGMVGLEFLVTQKFQLVDGFTPLQSGVLVTASAAGSALTSAVAGAKLHDIGARVLVSGGFLAASVGAALVAIGPVVDATWLIAVGLFIVGMGLGGVMSVASMLIISNAPAHRAGMASSVEEVSYEMGSLLAVAILGSVMSFVYTLRVSLPDGSPARANDSLQDAQLAIKDGSYEPELASNIMNAVTDSYLDAFISSAVLVSVILFLGAAVTSRQLKGYVLPEDED</sequence>
<reference evidence="10" key="1">
    <citation type="submission" date="2019-10" db="EMBL/GenBank/DDBJ databases">
        <title>Complete genome sequence of Corynebacterium urogenitalis DSM 108747, isolated from the genital tract of a cow.</title>
        <authorList>
            <person name="Ruckert C."/>
            <person name="Ballas P."/>
            <person name="Wagener K."/>
            <person name="Drillich M."/>
            <person name="Kaempfer P."/>
            <person name="Busse H.-J."/>
            <person name="Ehling-Schulz M."/>
        </authorList>
    </citation>
    <scope>NUCLEOTIDE SEQUENCE [LARGE SCALE GENOMIC DNA]</scope>
    <source>
        <strain evidence="10">LMM 1652</strain>
    </source>
</reference>
<dbReference type="InterPro" id="IPR036259">
    <property type="entry name" value="MFS_trans_sf"/>
</dbReference>
<keyword evidence="3" id="KW-1003">Cell membrane</keyword>
<feature type="transmembrane region" description="Helical" evidence="7">
    <location>
        <begin position="22"/>
        <end position="42"/>
    </location>
</feature>
<feature type="domain" description="Major facilitator superfamily (MFS) profile" evidence="8">
    <location>
        <begin position="24"/>
        <end position="504"/>
    </location>
</feature>
<feature type="transmembrane region" description="Helical" evidence="7">
    <location>
        <begin position="415"/>
        <end position="434"/>
    </location>
</feature>
<proteinExistence type="predicted"/>
<evidence type="ECO:0000313" key="10">
    <source>
        <dbReference type="Proteomes" id="UP000326711"/>
    </source>
</evidence>
<dbReference type="Proteomes" id="UP000326711">
    <property type="component" value="Chromosome"/>
</dbReference>
<dbReference type="PANTHER" id="PTHR42718:SF47">
    <property type="entry name" value="METHYL VIOLOGEN RESISTANCE PROTEIN SMVA"/>
    <property type="match status" value="1"/>
</dbReference>
<evidence type="ECO:0000256" key="6">
    <source>
        <dbReference type="ARBA" id="ARBA00023136"/>
    </source>
</evidence>
<dbReference type="PROSITE" id="PS50850">
    <property type="entry name" value="MFS"/>
    <property type="match status" value="1"/>
</dbReference>
<evidence type="ECO:0000256" key="4">
    <source>
        <dbReference type="ARBA" id="ARBA00022692"/>
    </source>
</evidence>
<comment type="subcellular location">
    <subcellularLocation>
        <location evidence="1">Cell membrane</location>
        <topology evidence="1">Multi-pass membrane protein</topology>
    </subcellularLocation>
</comment>
<evidence type="ECO:0000313" key="9">
    <source>
        <dbReference type="EMBL" id="QFQ01563.1"/>
    </source>
</evidence>
<feature type="transmembrane region" description="Helical" evidence="7">
    <location>
        <begin position="339"/>
        <end position="361"/>
    </location>
</feature>
<feature type="transmembrane region" description="Helical" evidence="7">
    <location>
        <begin position="62"/>
        <end position="81"/>
    </location>
</feature>
<evidence type="ECO:0000256" key="2">
    <source>
        <dbReference type="ARBA" id="ARBA00022448"/>
    </source>
</evidence>
<dbReference type="InterPro" id="IPR011701">
    <property type="entry name" value="MFS"/>
</dbReference>
<evidence type="ECO:0000256" key="5">
    <source>
        <dbReference type="ARBA" id="ARBA00022989"/>
    </source>
</evidence>
<dbReference type="GO" id="GO:0022857">
    <property type="term" value="F:transmembrane transporter activity"/>
    <property type="evidence" value="ECO:0007669"/>
    <property type="project" value="InterPro"/>
</dbReference>